<gene>
    <name evidence="7" type="ORF">IAC47_06155</name>
</gene>
<dbReference type="EMBL" id="DXGG01000193">
    <property type="protein sequence ID" value="HIW87838.1"/>
    <property type="molecule type" value="Genomic_DNA"/>
</dbReference>
<feature type="transmembrane region" description="Helical" evidence="6">
    <location>
        <begin position="74"/>
        <end position="92"/>
    </location>
</feature>
<dbReference type="AlphaFoldDB" id="A0A9D1UHR7"/>
<keyword evidence="5 6" id="KW-0472">Membrane</keyword>
<keyword evidence="3 6" id="KW-0812">Transmembrane</keyword>
<name>A0A9D1UHR7_9BACT</name>
<evidence type="ECO:0000313" key="7">
    <source>
        <dbReference type="EMBL" id="HIW87838.1"/>
    </source>
</evidence>
<dbReference type="GO" id="GO:0015171">
    <property type="term" value="F:amino acid transmembrane transporter activity"/>
    <property type="evidence" value="ECO:0007669"/>
    <property type="project" value="TreeGrafter"/>
</dbReference>
<organism evidence="7 8">
    <name type="scientific">Candidatus Onthomorpha intestinigallinarum</name>
    <dbReference type="NCBI Taxonomy" id="2840880"/>
    <lineage>
        <taxon>Bacteria</taxon>
        <taxon>Pseudomonadati</taxon>
        <taxon>Bacteroidota</taxon>
        <taxon>Bacteroidia</taxon>
        <taxon>Bacteroidales</taxon>
        <taxon>Candidatus Onthomorpha</taxon>
    </lineage>
</organism>
<evidence type="ECO:0000313" key="8">
    <source>
        <dbReference type="Proteomes" id="UP000824267"/>
    </source>
</evidence>
<sequence length="214" mass="23519">MNSFHIATQGILFGLTLSLMVGPAFFSIIQTSISKGFKAGSHLALGVSLSDISMVFIAWFGISSLFASDKAQKLIGIIGGIILIVFGIYTSTKKHISQPKRNIESIGGKLKLKYIAKGFIFNIANPGIWMFWLIPIGLASNYKKSEQIIFLVSILITVFAMDLVKCAISNELKRFMTDNVITIMNRIVGIILVIFGIYLISSSFLPVNLLNNIH</sequence>
<evidence type="ECO:0000256" key="5">
    <source>
        <dbReference type="ARBA" id="ARBA00023136"/>
    </source>
</evidence>
<dbReference type="Proteomes" id="UP000824267">
    <property type="component" value="Unassembled WGS sequence"/>
</dbReference>
<dbReference type="PANTHER" id="PTHR30086">
    <property type="entry name" value="ARGININE EXPORTER PROTEIN ARGO"/>
    <property type="match status" value="1"/>
</dbReference>
<accession>A0A9D1UHR7</accession>
<comment type="subcellular location">
    <subcellularLocation>
        <location evidence="1">Cell membrane</location>
        <topology evidence="1">Multi-pass membrane protein</topology>
    </subcellularLocation>
</comment>
<reference evidence="7" key="1">
    <citation type="journal article" date="2021" name="PeerJ">
        <title>Extensive microbial diversity within the chicken gut microbiome revealed by metagenomics and culture.</title>
        <authorList>
            <person name="Gilroy R."/>
            <person name="Ravi A."/>
            <person name="Getino M."/>
            <person name="Pursley I."/>
            <person name="Horton D.L."/>
            <person name="Alikhan N.F."/>
            <person name="Baker D."/>
            <person name="Gharbi K."/>
            <person name="Hall N."/>
            <person name="Watson M."/>
            <person name="Adriaenssens E.M."/>
            <person name="Foster-Nyarko E."/>
            <person name="Jarju S."/>
            <person name="Secka A."/>
            <person name="Antonio M."/>
            <person name="Oren A."/>
            <person name="Chaudhuri R.R."/>
            <person name="La Ragione R."/>
            <person name="Hildebrand F."/>
            <person name="Pallen M.J."/>
        </authorList>
    </citation>
    <scope>NUCLEOTIDE SEQUENCE</scope>
    <source>
        <strain evidence="7">Gambia16-930</strain>
    </source>
</reference>
<feature type="transmembrane region" description="Helical" evidence="6">
    <location>
        <begin position="180"/>
        <end position="200"/>
    </location>
</feature>
<evidence type="ECO:0000256" key="2">
    <source>
        <dbReference type="ARBA" id="ARBA00022475"/>
    </source>
</evidence>
<dbReference type="Pfam" id="PF01810">
    <property type="entry name" value="LysE"/>
    <property type="match status" value="1"/>
</dbReference>
<comment type="caution">
    <text evidence="7">The sequence shown here is derived from an EMBL/GenBank/DDBJ whole genome shotgun (WGS) entry which is preliminary data.</text>
</comment>
<evidence type="ECO:0000256" key="3">
    <source>
        <dbReference type="ARBA" id="ARBA00022692"/>
    </source>
</evidence>
<feature type="transmembrane region" description="Helical" evidence="6">
    <location>
        <begin position="119"/>
        <end position="142"/>
    </location>
</feature>
<feature type="transmembrane region" description="Helical" evidence="6">
    <location>
        <begin position="6"/>
        <end position="29"/>
    </location>
</feature>
<proteinExistence type="predicted"/>
<feature type="transmembrane region" description="Helical" evidence="6">
    <location>
        <begin position="148"/>
        <end position="168"/>
    </location>
</feature>
<evidence type="ECO:0000256" key="6">
    <source>
        <dbReference type="SAM" id="Phobius"/>
    </source>
</evidence>
<dbReference type="InterPro" id="IPR001123">
    <property type="entry name" value="LeuE-type"/>
</dbReference>
<keyword evidence="2" id="KW-1003">Cell membrane</keyword>
<dbReference type="GO" id="GO:0005886">
    <property type="term" value="C:plasma membrane"/>
    <property type="evidence" value="ECO:0007669"/>
    <property type="project" value="UniProtKB-SubCell"/>
</dbReference>
<feature type="transmembrane region" description="Helical" evidence="6">
    <location>
        <begin position="41"/>
        <end position="62"/>
    </location>
</feature>
<reference evidence="7" key="2">
    <citation type="submission" date="2021-04" db="EMBL/GenBank/DDBJ databases">
        <authorList>
            <person name="Gilroy R."/>
        </authorList>
    </citation>
    <scope>NUCLEOTIDE SEQUENCE</scope>
    <source>
        <strain evidence="7">Gambia16-930</strain>
    </source>
</reference>
<dbReference type="PANTHER" id="PTHR30086:SF20">
    <property type="entry name" value="ARGININE EXPORTER PROTEIN ARGO-RELATED"/>
    <property type="match status" value="1"/>
</dbReference>
<evidence type="ECO:0000256" key="4">
    <source>
        <dbReference type="ARBA" id="ARBA00022989"/>
    </source>
</evidence>
<keyword evidence="4 6" id="KW-1133">Transmembrane helix</keyword>
<protein>
    <submittedName>
        <fullName evidence="7">LysE family transporter</fullName>
    </submittedName>
</protein>
<evidence type="ECO:0000256" key="1">
    <source>
        <dbReference type="ARBA" id="ARBA00004651"/>
    </source>
</evidence>